<dbReference type="Proteomes" id="UP000054549">
    <property type="component" value="Unassembled WGS sequence"/>
</dbReference>
<dbReference type="OrthoDB" id="3264316at2759"/>
<evidence type="ECO:0000313" key="1">
    <source>
        <dbReference type="EMBL" id="KIL56143.1"/>
    </source>
</evidence>
<evidence type="ECO:0000313" key="2">
    <source>
        <dbReference type="Proteomes" id="UP000054549"/>
    </source>
</evidence>
<dbReference type="HOGENOM" id="CLU_196960_0_0_1"/>
<sequence length="72" mass="8413">VVRDVRTRWNYTHAMIRRAQLLQEAIDDWVFKTPGLRTLLLTEDEWNSLGEIADILEVRSIDNVIVMSSPNM</sequence>
<accession>A0A0C2WJ30</accession>
<proteinExistence type="predicted"/>
<keyword evidence="2" id="KW-1185">Reference proteome</keyword>
<feature type="non-terminal residue" evidence="1">
    <location>
        <position position="1"/>
    </location>
</feature>
<dbReference type="InParanoid" id="A0A0C2WJ30"/>
<name>A0A0C2WJ30_AMAMK</name>
<dbReference type="AlphaFoldDB" id="A0A0C2WJ30"/>
<reference evidence="1 2" key="1">
    <citation type="submission" date="2014-04" db="EMBL/GenBank/DDBJ databases">
        <title>Evolutionary Origins and Diversification of the Mycorrhizal Mutualists.</title>
        <authorList>
            <consortium name="DOE Joint Genome Institute"/>
            <consortium name="Mycorrhizal Genomics Consortium"/>
            <person name="Kohler A."/>
            <person name="Kuo A."/>
            <person name="Nagy L.G."/>
            <person name="Floudas D."/>
            <person name="Copeland A."/>
            <person name="Barry K.W."/>
            <person name="Cichocki N."/>
            <person name="Veneault-Fourrey C."/>
            <person name="LaButti K."/>
            <person name="Lindquist E.A."/>
            <person name="Lipzen A."/>
            <person name="Lundell T."/>
            <person name="Morin E."/>
            <person name="Murat C."/>
            <person name="Riley R."/>
            <person name="Ohm R."/>
            <person name="Sun H."/>
            <person name="Tunlid A."/>
            <person name="Henrissat B."/>
            <person name="Grigoriev I.V."/>
            <person name="Hibbett D.S."/>
            <person name="Martin F."/>
        </authorList>
    </citation>
    <scope>NUCLEOTIDE SEQUENCE [LARGE SCALE GENOMIC DNA]</scope>
    <source>
        <strain evidence="1 2">Koide BX008</strain>
    </source>
</reference>
<protein>
    <submittedName>
        <fullName evidence="1">Uncharacterized protein</fullName>
    </submittedName>
</protein>
<gene>
    <name evidence="1" type="ORF">M378DRAFT_89773</name>
</gene>
<organism evidence="1 2">
    <name type="scientific">Amanita muscaria (strain Koide BX008)</name>
    <dbReference type="NCBI Taxonomy" id="946122"/>
    <lineage>
        <taxon>Eukaryota</taxon>
        <taxon>Fungi</taxon>
        <taxon>Dikarya</taxon>
        <taxon>Basidiomycota</taxon>
        <taxon>Agaricomycotina</taxon>
        <taxon>Agaricomycetes</taxon>
        <taxon>Agaricomycetidae</taxon>
        <taxon>Agaricales</taxon>
        <taxon>Pluteineae</taxon>
        <taxon>Amanitaceae</taxon>
        <taxon>Amanita</taxon>
    </lineage>
</organism>
<dbReference type="EMBL" id="KN818443">
    <property type="protein sequence ID" value="KIL56143.1"/>
    <property type="molecule type" value="Genomic_DNA"/>
</dbReference>